<keyword evidence="9" id="KW-1185">Reference proteome</keyword>
<dbReference type="Gene3D" id="1.25.40.10">
    <property type="entry name" value="Tetratricopeptide repeat domain"/>
    <property type="match status" value="1"/>
</dbReference>
<comment type="cofactor">
    <cofactor evidence="1">
        <name>Zn(2+)</name>
        <dbReference type="ChEBI" id="CHEBI:29105"/>
    </cofactor>
</comment>
<protein>
    <recommendedName>
        <fullName evidence="7">Peptidase M48 domain-containing protein</fullName>
    </recommendedName>
</protein>
<dbReference type="GO" id="GO:0046872">
    <property type="term" value="F:metal ion binding"/>
    <property type="evidence" value="ECO:0007669"/>
    <property type="project" value="UniProtKB-KW"/>
</dbReference>
<dbReference type="InterPro" id="IPR011990">
    <property type="entry name" value="TPR-like_helical_dom_sf"/>
</dbReference>
<keyword evidence="2" id="KW-0645">Protease</keyword>
<reference evidence="8 9" key="1">
    <citation type="submission" date="2018-05" db="EMBL/GenBank/DDBJ databases">
        <title>Leucothrix arctica sp. nov., isolated from Arctic seawater.</title>
        <authorList>
            <person name="Choi A."/>
            <person name="Baek K."/>
        </authorList>
    </citation>
    <scope>NUCLEOTIDE SEQUENCE [LARGE SCALE GENOMIC DNA]</scope>
    <source>
        <strain evidence="8 9">JCM 18388</strain>
    </source>
</reference>
<proteinExistence type="predicted"/>
<evidence type="ECO:0000256" key="6">
    <source>
        <dbReference type="ARBA" id="ARBA00023049"/>
    </source>
</evidence>
<organism evidence="8 9">
    <name type="scientific">Leucothrix pacifica</name>
    <dbReference type="NCBI Taxonomy" id="1247513"/>
    <lineage>
        <taxon>Bacteria</taxon>
        <taxon>Pseudomonadati</taxon>
        <taxon>Pseudomonadota</taxon>
        <taxon>Gammaproteobacteria</taxon>
        <taxon>Thiotrichales</taxon>
        <taxon>Thiotrichaceae</taxon>
        <taxon>Leucothrix</taxon>
    </lineage>
</organism>
<keyword evidence="5" id="KW-0862">Zinc</keyword>
<dbReference type="Pfam" id="PF14559">
    <property type="entry name" value="TPR_19"/>
    <property type="match status" value="1"/>
</dbReference>
<name>A0A317CQ35_9GAMM</name>
<dbReference type="Pfam" id="PF01435">
    <property type="entry name" value="Peptidase_M48"/>
    <property type="match status" value="1"/>
</dbReference>
<dbReference type="OrthoDB" id="9810445at2"/>
<evidence type="ECO:0000256" key="3">
    <source>
        <dbReference type="ARBA" id="ARBA00022723"/>
    </source>
</evidence>
<evidence type="ECO:0000259" key="7">
    <source>
        <dbReference type="Pfam" id="PF01435"/>
    </source>
</evidence>
<dbReference type="SUPFAM" id="SSF48452">
    <property type="entry name" value="TPR-like"/>
    <property type="match status" value="1"/>
</dbReference>
<evidence type="ECO:0000313" key="9">
    <source>
        <dbReference type="Proteomes" id="UP000245539"/>
    </source>
</evidence>
<keyword evidence="6" id="KW-0482">Metalloprotease</keyword>
<evidence type="ECO:0000313" key="8">
    <source>
        <dbReference type="EMBL" id="PWR00202.1"/>
    </source>
</evidence>
<dbReference type="InterPro" id="IPR051156">
    <property type="entry name" value="Mito/Outer_Membr_Metalloprot"/>
</dbReference>
<keyword evidence="4" id="KW-0378">Hydrolase</keyword>
<comment type="caution">
    <text evidence="8">The sequence shown here is derived from an EMBL/GenBank/DDBJ whole genome shotgun (WGS) entry which is preliminary data.</text>
</comment>
<dbReference type="PANTHER" id="PTHR22726:SF1">
    <property type="entry name" value="METALLOENDOPEPTIDASE OMA1, MITOCHONDRIAL"/>
    <property type="match status" value="1"/>
</dbReference>
<dbReference type="InterPro" id="IPR001915">
    <property type="entry name" value="Peptidase_M48"/>
</dbReference>
<dbReference type="AlphaFoldDB" id="A0A317CQ35"/>
<evidence type="ECO:0000256" key="5">
    <source>
        <dbReference type="ARBA" id="ARBA00022833"/>
    </source>
</evidence>
<dbReference type="GO" id="GO:0016020">
    <property type="term" value="C:membrane"/>
    <property type="evidence" value="ECO:0007669"/>
    <property type="project" value="TreeGrafter"/>
</dbReference>
<dbReference type="Gene3D" id="3.30.2010.10">
    <property type="entry name" value="Metalloproteases ('zincins'), catalytic domain"/>
    <property type="match status" value="1"/>
</dbReference>
<keyword evidence="3" id="KW-0479">Metal-binding</keyword>
<gene>
    <name evidence="8" type="ORF">DKW60_03425</name>
</gene>
<evidence type="ECO:0000256" key="1">
    <source>
        <dbReference type="ARBA" id="ARBA00001947"/>
    </source>
</evidence>
<feature type="domain" description="Peptidase M48" evidence="7">
    <location>
        <begin position="77"/>
        <end position="262"/>
    </location>
</feature>
<evidence type="ECO:0000256" key="4">
    <source>
        <dbReference type="ARBA" id="ARBA00022801"/>
    </source>
</evidence>
<accession>A0A317CQ35</accession>
<dbReference type="Proteomes" id="UP000245539">
    <property type="component" value="Unassembled WGS sequence"/>
</dbReference>
<dbReference type="GO" id="GO:0004222">
    <property type="term" value="F:metalloendopeptidase activity"/>
    <property type="evidence" value="ECO:0007669"/>
    <property type="project" value="InterPro"/>
</dbReference>
<sequence>MTQTRFHALNIKTLIATACLGLFIGVQAELNLEIPDTLTTVNGGSAVQSMPVNFSSVGLKRLRSVRRRSTTVEDPELNAWIRGLGRKLQAQTSYANRPFYFVIVKDNDVNAYATQGGLIVINSGLILRSSSESELAAVMAHEVAHITQQHIERMIANSERNVFGNTAAVVAGLLVGSKDPAAGQAIVASALAVDAHRGLSFSRSAETEADREGLRILANARFDPNGMTRFLRKLNDGVDPRYADISQYLTSHPLSSQRVNDVGQLALRYGKYQGKENISYAYMQEKLRVLTRSATSGGKPTTMVRRYGQAMQAFQQGNATQATRLLAANTQQVPEASLLAKSYVQLRQYQKALQILQPLVQRYPAEESLILPYADALIGLKRTAEAWQVMGRIPLTEQTSLEFLESRQEIAQLAGKLGQAYLSIAERNIRIGEYRHALIQLDQALKVQNNTPYERQQMQQAIYRAKRFKK</sequence>
<dbReference type="EMBL" id="QGKM01000005">
    <property type="protein sequence ID" value="PWR00202.1"/>
    <property type="molecule type" value="Genomic_DNA"/>
</dbReference>
<dbReference type="GO" id="GO:0051603">
    <property type="term" value="P:proteolysis involved in protein catabolic process"/>
    <property type="evidence" value="ECO:0007669"/>
    <property type="project" value="TreeGrafter"/>
</dbReference>
<evidence type="ECO:0000256" key="2">
    <source>
        <dbReference type="ARBA" id="ARBA00022670"/>
    </source>
</evidence>
<dbReference type="PANTHER" id="PTHR22726">
    <property type="entry name" value="METALLOENDOPEPTIDASE OMA1"/>
    <property type="match status" value="1"/>
</dbReference>